<reference evidence="1 2" key="1">
    <citation type="submission" date="2017-10" db="EMBL/GenBank/DDBJ databases">
        <title>Comparative genomics in systemic dimorphic fungi from Ajellomycetaceae.</title>
        <authorList>
            <person name="Munoz J.F."/>
            <person name="Mcewen J.G."/>
            <person name="Clay O.K."/>
            <person name="Cuomo C.A."/>
        </authorList>
    </citation>
    <scope>NUCLEOTIDE SEQUENCE [LARGE SCALE GENOMIC DNA]</scope>
    <source>
        <strain evidence="1 2">UAMH130</strain>
    </source>
</reference>
<dbReference type="AlphaFoldDB" id="A0A2B7XKS0"/>
<organism evidence="1 2">
    <name type="scientific">Blastomyces parvus</name>
    <dbReference type="NCBI Taxonomy" id="2060905"/>
    <lineage>
        <taxon>Eukaryota</taxon>
        <taxon>Fungi</taxon>
        <taxon>Dikarya</taxon>
        <taxon>Ascomycota</taxon>
        <taxon>Pezizomycotina</taxon>
        <taxon>Eurotiomycetes</taxon>
        <taxon>Eurotiomycetidae</taxon>
        <taxon>Onygenales</taxon>
        <taxon>Ajellomycetaceae</taxon>
        <taxon>Blastomyces</taxon>
    </lineage>
</organism>
<evidence type="ECO:0000313" key="2">
    <source>
        <dbReference type="Proteomes" id="UP000224080"/>
    </source>
</evidence>
<proteinExistence type="predicted"/>
<gene>
    <name evidence="1" type="ORF">GX51_00694</name>
</gene>
<dbReference type="Proteomes" id="UP000224080">
    <property type="component" value="Unassembled WGS sequence"/>
</dbReference>
<evidence type="ECO:0000313" key="1">
    <source>
        <dbReference type="EMBL" id="PGH09252.1"/>
    </source>
</evidence>
<accession>A0A2B7XKS0</accession>
<comment type="caution">
    <text evidence="1">The sequence shown here is derived from an EMBL/GenBank/DDBJ whole genome shotgun (WGS) entry which is preliminary data.</text>
</comment>
<protein>
    <submittedName>
        <fullName evidence="1">Uncharacterized protein</fullName>
    </submittedName>
</protein>
<name>A0A2B7XKS0_9EURO</name>
<sequence length="143" mass="16311">MMWSFFKSEAYDKMVETMTLEAFMPDFSKVKKAEAAEKKMRLSKMILVMEVSDDEDFKTLTPHKHSGVATSLVKCKQVKISEEVLSSLNTSDKHLKVSLSECSSLESVQMAHVMVRHIQHFHLPDEMCLEDIVNGSVIMKINL</sequence>
<dbReference type="EMBL" id="PDNC01000005">
    <property type="protein sequence ID" value="PGH09252.1"/>
    <property type="molecule type" value="Genomic_DNA"/>
</dbReference>
<keyword evidence="2" id="KW-1185">Reference proteome</keyword>